<feature type="compositionally biased region" description="Polar residues" evidence="1">
    <location>
        <begin position="8"/>
        <end position="17"/>
    </location>
</feature>
<evidence type="ECO:0000313" key="2">
    <source>
        <dbReference type="EMBL" id="KAF4107753.1"/>
    </source>
</evidence>
<dbReference type="EMBL" id="JAAMOB010000011">
    <property type="protein sequence ID" value="KAF4107753.1"/>
    <property type="molecule type" value="Genomic_DNA"/>
</dbReference>
<gene>
    <name evidence="2" type="ORF">G5714_012117</name>
</gene>
<name>A0A7J6CML8_9TELE</name>
<feature type="region of interest" description="Disordered" evidence="1">
    <location>
        <begin position="1"/>
        <end position="28"/>
    </location>
</feature>
<feature type="region of interest" description="Disordered" evidence="1">
    <location>
        <begin position="40"/>
        <end position="68"/>
    </location>
</feature>
<accession>A0A7J6CML8</accession>
<evidence type="ECO:0000256" key="1">
    <source>
        <dbReference type="SAM" id="MobiDB-lite"/>
    </source>
</evidence>
<keyword evidence="3" id="KW-1185">Reference proteome</keyword>
<comment type="caution">
    <text evidence="2">The sequence shown here is derived from an EMBL/GenBank/DDBJ whole genome shotgun (WGS) entry which is preliminary data.</text>
</comment>
<protein>
    <submittedName>
        <fullName evidence="2">Uncharacterized protein</fullName>
    </submittedName>
</protein>
<sequence>MEPRRNSSETPEPSQTCGGLDSLPRDGFCDEESDMIYTTWLDEDDDDSVDDSSDIKKALHKPQKIKRDTTTKPTVRLASANVSIRNTIDMIDTFDRPADASAEGTYARSGTYAVSPEDEPGKRIPKAGAFAEAGVGRARAEYSVFEAEAKGPNASAGAEASVIGAGAMARAELASVSAKAGPVSAKLGLGFDTGVSAGLDGLEAKILGTGISVGPKTTISLLGSEVSCSVM</sequence>
<reference evidence="2 3" key="1">
    <citation type="submission" date="2020-04" db="EMBL/GenBank/DDBJ databases">
        <title>Chromosome-level genome assembly of a cyprinid fish Onychostoma macrolepis by integration of Nanopore Sequencing, Bionano and Hi-C technology.</title>
        <authorList>
            <person name="Wang D."/>
        </authorList>
    </citation>
    <scope>NUCLEOTIDE SEQUENCE [LARGE SCALE GENOMIC DNA]</scope>
    <source>
        <strain evidence="2">SWU-2019</strain>
        <tissue evidence="2">Muscle</tissue>
    </source>
</reference>
<proteinExistence type="predicted"/>
<feature type="compositionally biased region" description="Acidic residues" evidence="1">
    <location>
        <begin position="41"/>
        <end position="52"/>
    </location>
</feature>
<evidence type="ECO:0000313" key="3">
    <source>
        <dbReference type="Proteomes" id="UP000579812"/>
    </source>
</evidence>
<dbReference type="AlphaFoldDB" id="A0A7J6CML8"/>
<organism evidence="2 3">
    <name type="scientific">Onychostoma macrolepis</name>
    <dbReference type="NCBI Taxonomy" id="369639"/>
    <lineage>
        <taxon>Eukaryota</taxon>
        <taxon>Metazoa</taxon>
        <taxon>Chordata</taxon>
        <taxon>Craniata</taxon>
        <taxon>Vertebrata</taxon>
        <taxon>Euteleostomi</taxon>
        <taxon>Actinopterygii</taxon>
        <taxon>Neopterygii</taxon>
        <taxon>Teleostei</taxon>
        <taxon>Ostariophysi</taxon>
        <taxon>Cypriniformes</taxon>
        <taxon>Cyprinidae</taxon>
        <taxon>Acrossocheilinae</taxon>
        <taxon>Onychostoma</taxon>
    </lineage>
</organism>
<dbReference type="Proteomes" id="UP000579812">
    <property type="component" value="Unassembled WGS sequence"/>
</dbReference>